<dbReference type="PANTHER" id="PTHR42930">
    <property type="entry name" value="PHOSPHATE-SPECIFIC TRANSPORT SYSTEM ACCESSORY PROTEIN PHOU"/>
    <property type="match status" value="1"/>
</dbReference>
<dbReference type="SUPFAM" id="SSF109755">
    <property type="entry name" value="PhoU-like"/>
    <property type="match status" value="1"/>
</dbReference>
<evidence type="ECO:0000313" key="9">
    <source>
        <dbReference type="EMBL" id="AFM17469.1"/>
    </source>
</evidence>
<protein>
    <recommendedName>
        <fullName evidence="7">Phosphate-specific transport system accessory protein PhoU</fullName>
    </recommendedName>
</protein>
<dbReference type="OrthoDB" id="9814256at2"/>
<comment type="subcellular location">
    <subcellularLocation>
        <location evidence="1 7">Cytoplasm</location>
    </subcellularLocation>
</comment>
<dbReference type="InterPro" id="IPR028366">
    <property type="entry name" value="PhoU"/>
</dbReference>
<dbReference type="GO" id="GO:0005737">
    <property type="term" value="C:cytoplasm"/>
    <property type="evidence" value="ECO:0007669"/>
    <property type="project" value="UniProtKB-SubCell"/>
</dbReference>
<comment type="similarity">
    <text evidence="2 7">Belongs to the PhoU family.</text>
</comment>
<evidence type="ECO:0000313" key="10">
    <source>
        <dbReference type="Proteomes" id="UP000006057"/>
    </source>
</evidence>
<dbReference type="FunFam" id="1.20.58.220:FF:000004">
    <property type="entry name" value="Phosphate-specific transport system accessory protein PhoU"/>
    <property type="match status" value="1"/>
</dbReference>
<comment type="subunit">
    <text evidence="3 7">Homodimer.</text>
</comment>
<feature type="domain" description="PhoU" evidence="8">
    <location>
        <begin position="122"/>
        <end position="204"/>
    </location>
</feature>
<evidence type="ECO:0000256" key="1">
    <source>
        <dbReference type="ARBA" id="ARBA00004496"/>
    </source>
</evidence>
<dbReference type="PIRSF" id="PIRSF003107">
    <property type="entry name" value="PhoU"/>
    <property type="match status" value="1"/>
</dbReference>
<evidence type="ECO:0000256" key="2">
    <source>
        <dbReference type="ARBA" id="ARBA00008107"/>
    </source>
</evidence>
<evidence type="ECO:0000256" key="7">
    <source>
        <dbReference type="PIRNR" id="PIRNR003107"/>
    </source>
</evidence>
<keyword evidence="5 7" id="KW-0963">Cytoplasm</keyword>
<dbReference type="GO" id="GO:0006817">
    <property type="term" value="P:phosphate ion transport"/>
    <property type="evidence" value="ECO:0007669"/>
    <property type="project" value="UniProtKB-KW"/>
</dbReference>
<keyword evidence="6 7" id="KW-0592">Phosphate transport</keyword>
<dbReference type="GO" id="GO:0045936">
    <property type="term" value="P:negative regulation of phosphate metabolic process"/>
    <property type="evidence" value="ECO:0007669"/>
    <property type="project" value="InterPro"/>
</dbReference>
<dbReference type="HOGENOM" id="CLU_078518_1_0_11"/>
<evidence type="ECO:0000256" key="5">
    <source>
        <dbReference type="ARBA" id="ARBA00022490"/>
    </source>
</evidence>
<dbReference type="AlphaFoldDB" id="I4BJL2"/>
<dbReference type="EMBL" id="CP003053">
    <property type="protein sequence ID" value="AFM17469.1"/>
    <property type="molecule type" value="Genomic_DNA"/>
</dbReference>
<evidence type="ECO:0000259" key="8">
    <source>
        <dbReference type="Pfam" id="PF01895"/>
    </source>
</evidence>
<organism evidence="9 10">
    <name type="scientific">Mycolicibacterium chubuense (strain NBB4)</name>
    <name type="common">Mycobacterium chubuense</name>
    <dbReference type="NCBI Taxonomy" id="710421"/>
    <lineage>
        <taxon>Bacteria</taxon>
        <taxon>Bacillati</taxon>
        <taxon>Actinomycetota</taxon>
        <taxon>Actinomycetes</taxon>
        <taxon>Mycobacteriales</taxon>
        <taxon>Mycobacteriaceae</taxon>
        <taxon>Mycolicibacterium</taxon>
    </lineage>
</organism>
<evidence type="ECO:0000256" key="4">
    <source>
        <dbReference type="ARBA" id="ARBA00022448"/>
    </source>
</evidence>
<dbReference type="Proteomes" id="UP000006057">
    <property type="component" value="Chromosome"/>
</dbReference>
<dbReference type="Pfam" id="PF01895">
    <property type="entry name" value="PhoU"/>
    <property type="match status" value="2"/>
</dbReference>
<dbReference type="InterPro" id="IPR026022">
    <property type="entry name" value="PhoU_dom"/>
</dbReference>
<keyword evidence="4 7" id="KW-0813">Transport</keyword>
<evidence type="ECO:0000256" key="3">
    <source>
        <dbReference type="ARBA" id="ARBA00011738"/>
    </source>
</evidence>
<dbReference type="RefSeq" id="WP_014815947.1">
    <property type="nucleotide sequence ID" value="NC_018027.1"/>
</dbReference>
<proteinExistence type="inferred from homology"/>
<dbReference type="Gene3D" id="1.20.58.220">
    <property type="entry name" value="Phosphate transport system protein phou homolog 2, domain 2"/>
    <property type="match status" value="1"/>
</dbReference>
<dbReference type="PANTHER" id="PTHR42930:SF3">
    <property type="entry name" value="PHOSPHATE-SPECIFIC TRANSPORT SYSTEM ACCESSORY PROTEIN PHOU"/>
    <property type="match status" value="1"/>
</dbReference>
<dbReference type="PATRIC" id="fig|710421.3.peg.2693"/>
<dbReference type="NCBIfam" id="TIGR02135">
    <property type="entry name" value="phoU_full"/>
    <property type="match status" value="1"/>
</dbReference>
<dbReference type="InterPro" id="IPR038078">
    <property type="entry name" value="PhoU-like_sf"/>
</dbReference>
<comment type="function">
    <text evidence="7">Plays a role in the regulation of phosphate uptake.</text>
</comment>
<name>I4BJL2_MYCCN</name>
<dbReference type="GO" id="GO:0030643">
    <property type="term" value="P:intracellular phosphate ion homeostasis"/>
    <property type="evidence" value="ECO:0007669"/>
    <property type="project" value="InterPro"/>
</dbReference>
<evidence type="ECO:0000256" key="6">
    <source>
        <dbReference type="ARBA" id="ARBA00022592"/>
    </source>
</evidence>
<dbReference type="STRING" id="710421.Mycch_2706"/>
<feature type="domain" description="PhoU" evidence="8">
    <location>
        <begin position="18"/>
        <end position="103"/>
    </location>
</feature>
<keyword evidence="10" id="KW-1185">Reference proteome</keyword>
<reference evidence="9 10" key="1">
    <citation type="submission" date="2012-06" db="EMBL/GenBank/DDBJ databases">
        <title>Complete sequence of chromosome of Mycobacterium chubuense NBB4.</title>
        <authorList>
            <consortium name="US DOE Joint Genome Institute"/>
            <person name="Lucas S."/>
            <person name="Han J."/>
            <person name="Lapidus A."/>
            <person name="Cheng J.-F."/>
            <person name="Goodwin L."/>
            <person name="Pitluck S."/>
            <person name="Peters L."/>
            <person name="Mikhailova N."/>
            <person name="Teshima H."/>
            <person name="Detter J.C."/>
            <person name="Han C."/>
            <person name="Tapia R."/>
            <person name="Land M."/>
            <person name="Hauser L."/>
            <person name="Kyrpides N."/>
            <person name="Ivanova N."/>
            <person name="Pagani I."/>
            <person name="Mattes T."/>
            <person name="Holmes A."/>
            <person name="Rutledge P."/>
            <person name="Paulsen I."/>
            <person name="Coleman N."/>
            <person name="Woyke T."/>
        </authorList>
    </citation>
    <scope>NUCLEOTIDE SEQUENCE [LARGE SCALE GENOMIC DNA]</scope>
    <source>
        <strain evidence="9 10">NBB4</strain>
    </source>
</reference>
<dbReference type="KEGG" id="mcb:Mycch_2706"/>
<dbReference type="eggNOG" id="COG0704">
    <property type="taxonomic scope" value="Bacteria"/>
</dbReference>
<accession>I4BJL2</accession>
<sequence>MRNEFHDALDGLTADLGDMCGRAGAMMRSATMALLEAESSEADRLQVDLKRLTSLGAAVHDRAYSLLALQAPVARDLRTLVAALHIAADADRMGALAAHVARTAKRRYPDCAVPPEVRDLFDQMGVVAVDLAALTQSAVLACDAEEAERVSAGDDRMDDLHRQLFARVITDRWQHGPTAAADVVLVGRFYERFADHAVEIARRVYFQATGTHLGAASSRL</sequence>
<gene>
    <name evidence="9" type="ordered locus">Mycch_2706</name>
</gene>